<dbReference type="FunFam" id="3.30.1490.50:FF:000002">
    <property type="entry name" value="Glutathione synthetase"/>
    <property type="match status" value="1"/>
</dbReference>
<keyword evidence="5 10" id="KW-0317">Glutathione biosynthesis</keyword>
<keyword evidence="4 10" id="KW-0436">Ligase</keyword>
<feature type="binding site" evidence="11">
    <location>
        <begin position="438"/>
        <end position="441"/>
    </location>
    <ligand>
        <name>ATP</name>
        <dbReference type="ChEBI" id="CHEBI:30616"/>
    </ligand>
</feature>
<feature type="binding site" evidence="13">
    <location>
        <begin position="284"/>
        <end position="287"/>
    </location>
    <ligand>
        <name>substrate</name>
    </ligand>
</feature>
<dbReference type="Gene3D" id="3.30.470.20">
    <property type="entry name" value="ATP-grasp fold, B domain"/>
    <property type="match status" value="1"/>
</dbReference>
<evidence type="ECO:0000256" key="11">
    <source>
        <dbReference type="PIRSR" id="PIRSR001558-1"/>
    </source>
</evidence>
<dbReference type="OrthoDB" id="2020073at2759"/>
<dbReference type="AlphaFoldDB" id="A0A095C650"/>
<dbReference type="InterPro" id="IPR016185">
    <property type="entry name" value="PreATP-grasp_dom_sf"/>
</dbReference>
<dbReference type="STRING" id="294750.A0A095C650"/>
<feature type="binding site" evidence="11">
    <location>
        <position position="147"/>
    </location>
    <ligand>
        <name>ATP</name>
        <dbReference type="ChEBI" id="CHEBI:30616"/>
    </ligand>
</feature>
<dbReference type="InterPro" id="IPR005615">
    <property type="entry name" value="Glutathione_synthase"/>
</dbReference>
<organism evidence="15 16">
    <name type="scientific">Cryptococcus deuterogattii (strain R265)</name>
    <name type="common">Cryptococcus gattii VGII (strain R265)</name>
    <dbReference type="NCBI Taxonomy" id="294750"/>
    <lineage>
        <taxon>Eukaryota</taxon>
        <taxon>Fungi</taxon>
        <taxon>Dikarya</taxon>
        <taxon>Basidiomycota</taxon>
        <taxon>Agaricomycotina</taxon>
        <taxon>Tremellomycetes</taxon>
        <taxon>Tremellales</taxon>
        <taxon>Cryptococcaceae</taxon>
        <taxon>Cryptococcus</taxon>
        <taxon>Cryptococcus gattii species complex</taxon>
    </lineage>
</organism>
<dbReference type="GO" id="GO:0043295">
    <property type="term" value="F:glutathione binding"/>
    <property type="evidence" value="ECO:0007669"/>
    <property type="project" value="UniProtKB-UniRule"/>
</dbReference>
<evidence type="ECO:0000256" key="2">
    <source>
        <dbReference type="ARBA" id="ARBA00010385"/>
    </source>
</evidence>
<dbReference type="KEGG" id="cdeu:CNBG_1007"/>
<evidence type="ECO:0000256" key="4">
    <source>
        <dbReference type="ARBA" id="ARBA00022598"/>
    </source>
</evidence>
<evidence type="ECO:0000256" key="12">
    <source>
        <dbReference type="PIRSR" id="PIRSR001558-2"/>
    </source>
</evidence>
<evidence type="ECO:0000256" key="5">
    <source>
        <dbReference type="ARBA" id="ARBA00022684"/>
    </source>
</evidence>
<feature type="binding site" evidence="11">
    <location>
        <position position="491"/>
    </location>
    <ligand>
        <name>substrate</name>
    </ligand>
</feature>
<feature type="binding site" evidence="12">
    <location>
        <position position="147"/>
    </location>
    <ligand>
        <name>Mg(2+)</name>
        <dbReference type="ChEBI" id="CHEBI:18420"/>
    </ligand>
</feature>
<dbReference type="Proteomes" id="UP000029445">
    <property type="component" value="Chromosome 2"/>
</dbReference>
<comment type="cofactor">
    <cofactor evidence="10 12">
        <name>Mg(2+)</name>
        <dbReference type="ChEBI" id="CHEBI:18420"/>
    </cofactor>
    <text evidence="10 12">Binds 1 Mg(2+) ion per subunit.</text>
</comment>
<dbReference type="PANTHER" id="PTHR11130">
    <property type="entry name" value="GLUTATHIONE SYNTHETASE"/>
    <property type="match status" value="1"/>
</dbReference>
<evidence type="ECO:0000256" key="3">
    <source>
        <dbReference type="ARBA" id="ARBA00011738"/>
    </source>
</evidence>
<evidence type="ECO:0000256" key="10">
    <source>
        <dbReference type="PIRNR" id="PIRNR001558"/>
    </source>
</evidence>
<comment type="similarity">
    <text evidence="2 10">Belongs to the eukaryotic GSH synthase family.</text>
</comment>
<dbReference type="GO" id="GO:0005524">
    <property type="term" value="F:ATP binding"/>
    <property type="evidence" value="ECO:0007669"/>
    <property type="project" value="UniProtKB-UniRule"/>
</dbReference>
<keyword evidence="8 10" id="KW-0067">ATP-binding</keyword>
<dbReference type="Gene3D" id="3.30.1490.50">
    <property type="match status" value="1"/>
</dbReference>
<comment type="catalytic activity">
    <reaction evidence="10">
        <text>gamma-L-glutamyl-L-cysteine + glycine + ATP = glutathione + ADP + phosphate + H(+)</text>
        <dbReference type="Rhea" id="RHEA:13557"/>
        <dbReference type="ChEBI" id="CHEBI:15378"/>
        <dbReference type="ChEBI" id="CHEBI:30616"/>
        <dbReference type="ChEBI" id="CHEBI:43474"/>
        <dbReference type="ChEBI" id="CHEBI:57305"/>
        <dbReference type="ChEBI" id="CHEBI:57925"/>
        <dbReference type="ChEBI" id="CHEBI:58173"/>
        <dbReference type="ChEBI" id="CHEBI:456216"/>
        <dbReference type="EC" id="6.3.2.3"/>
    </reaction>
</comment>
<keyword evidence="9 10" id="KW-0460">Magnesium</keyword>
<evidence type="ECO:0000313" key="15">
    <source>
        <dbReference type="EMBL" id="KGB75169.1"/>
    </source>
</evidence>
<feature type="binding site" evidence="13">
    <location>
        <begin position="502"/>
        <end position="503"/>
    </location>
    <ligand>
        <name>substrate</name>
    </ligand>
</feature>
<reference evidence="15 16" key="1">
    <citation type="journal article" date="2011" name="MBio">
        <title>Genome variation in Cryptococcus gattii, an emerging pathogen of immunocompetent hosts.</title>
        <authorList>
            <person name="D'Souza C.A."/>
            <person name="Kronstad J.W."/>
            <person name="Taylor G."/>
            <person name="Warren R."/>
            <person name="Yuen M."/>
            <person name="Hu G."/>
            <person name="Jung W.H."/>
            <person name="Sham A."/>
            <person name="Kidd S.E."/>
            <person name="Tangen K."/>
            <person name="Lee N."/>
            <person name="Zeilmaker T."/>
            <person name="Sawkins J."/>
            <person name="McVicker G."/>
            <person name="Shah S."/>
            <person name="Gnerre S."/>
            <person name="Griggs A."/>
            <person name="Zeng Q."/>
            <person name="Bartlett K."/>
            <person name="Li W."/>
            <person name="Wang X."/>
            <person name="Heitman J."/>
            <person name="Stajich J.E."/>
            <person name="Fraser J.A."/>
            <person name="Meyer W."/>
            <person name="Carter D."/>
            <person name="Schein J."/>
            <person name="Krzywinski M."/>
            <person name="Kwon-Chung K.J."/>
            <person name="Varma A."/>
            <person name="Wang J."/>
            <person name="Brunham R."/>
            <person name="Fyfe M."/>
            <person name="Ouellette B.F."/>
            <person name="Siddiqui A."/>
            <person name="Marra M."/>
            <person name="Jones S."/>
            <person name="Holt R."/>
            <person name="Birren B.W."/>
            <person name="Galagan J.E."/>
            <person name="Cuomo C.A."/>
        </authorList>
    </citation>
    <scope>NUCLEOTIDE SEQUENCE [LARGE SCALE GENOMIC DNA]</scope>
    <source>
        <strain evidence="15 16">R265</strain>
    </source>
</reference>
<dbReference type="Gene3D" id="3.30.1490.80">
    <property type="match status" value="1"/>
</dbReference>
<feature type="binding site" evidence="11">
    <location>
        <position position="129"/>
    </location>
    <ligand>
        <name>substrate</name>
    </ligand>
</feature>
<evidence type="ECO:0000256" key="9">
    <source>
        <dbReference type="ARBA" id="ARBA00022842"/>
    </source>
</evidence>
<dbReference type="GO" id="GO:0000287">
    <property type="term" value="F:magnesium ion binding"/>
    <property type="evidence" value="ECO:0007669"/>
    <property type="project" value="UniProtKB-UniRule"/>
</dbReference>
<feature type="binding site" evidence="11">
    <location>
        <position position="499"/>
    </location>
    <ligand>
        <name>ATP</name>
        <dbReference type="ChEBI" id="CHEBI:30616"/>
    </ligand>
</feature>
<feature type="domain" description="Glutathione synthase substrate-binding" evidence="14">
    <location>
        <begin position="214"/>
        <end position="320"/>
    </location>
</feature>
<evidence type="ECO:0000256" key="13">
    <source>
        <dbReference type="PIRSR" id="PIRSR001558-3"/>
    </source>
</evidence>
<evidence type="ECO:0000256" key="8">
    <source>
        <dbReference type="ARBA" id="ARBA00022840"/>
    </source>
</evidence>
<feature type="binding site" evidence="12">
    <location>
        <position position="149"/>
    </location>
    <ligand>
        <name>Mg(2+)</name>
        <dbReference type="ChEBI" id="CHEBI:18420"/>
    </ligand>
</feature>
<feature type="binding site" evidence="11">
    <location>
        <position position="493"/>
    </location>
    <ligand>
        <name>ATP</name>
        <dbReference type="ChEBI" id="CHEBI:30616"/>
    </ligand>
</feature>
<dbReference type="InterPro" id="IPR037013">
    <property type="entry name" value="GSH-S_sub-bd_sf"/>
</dbReference>
<dbReference type="VEuPathDB" id="FungiDB:CNBG_1007"/>
<sequence>MSTTTALPQWPPALTEDHLRSLTLLSSLWSLSHGYTLLPQSPTNPPTSGIPAPLSLLPTPFPRQLYDLAVSLQPIYNALYARIALDWEFLDRVMGGSVSKVDDFQGELWRGWKSVRDQLVQEKQLGLFRSDYLLHEQEGGLGIKQVEFNTIAASFGALSQRAGELHKYLAKATRNYYDVSPHLSNPANYPTNEPLKKLAAGLAAAWKAFGDEQAVVLFVVQDGERNVFDQKWLEFELLEAHDIHSVRRTFSELSTLSLPSSSDLILPPSSQSFRSLRVAVIYYRSAYTPTDYPTEKEWATRIVLEKSTAIKCPSMALQLAGAKKIQQVLTEDGVLEDFLLGPERPDVGFGKGAGSLTKKYVDDLRSTWIGLYPMDNSSLGQQANQLALQEPERFVLKPQREGGGNNIYRESIPPFLKSLAATPVAEGEPDKKEGYILMELIQPPQKLENWLVRGGEGKPRKGEVVSELGVYGVALFGGEETLNERAGTLLRTKGRESDEGGVAIGISSIDSPLLVD</sequence>
<dbReference type="RefSeq" id="XP_062881129.1">
    <property type="nucleotide sequence ID" value="XM_063025122.1"/>
</dbReference>
<dbReference type="InterPro" id="IPR014049">
    <property type="entry name" value="Glutathione_synthase_N_euk"/>
</dbReference>
<dbReference type="Gene3D" id="3.40.50.1760">
    <property type="entry name" value="Glutathione synthase, substrate-binding domain superfamily, eukaryotic"/>
    <property type="match status" value="1"/>
</dbReference>
<reference evidence="15 16" key="2">
    <citation type="journal article" date="2018" name="Proc. Natl. Acad. Sci.">
        <title>RNAi is a critical determinant of centromere evolution in closely related fungi.</title>
        <authorList>
            <person name="Yadav V."/>
            <person name="Sun S."/>
            <person name="Billmyre R.B."/>
            <person name="Thimmappa B.C."/>
            <person name="Shea T."/>
            <person name="Lintner R."/>
            <person name="Bakkeren G."/>
            <person name="Cuomo C.A."/>
            <person name="Heitman J."/>
            <person name="Sanyal K."/>
        </authorList>
    </citation>
    <scope>NUCLEOTIDE SEQUENCE [LARGE SCALE GENOMIC DNA]</scope>
    <source>
        <strain evidence="15 16">R265</strain>
    </source>
</reference>
<dbReference type="SUPFAM" id="SSF56059">
    <property type="entry name" value="Glutathione synthetase ATP-binding domain-like"/>
    <property type="match status" value="1"/>
</dbReference>
<dbReference type="Pfam" id="PF03917">
    <property type="entry name" value="GSH_synth_ATP"/>
    <property type="match status" value="1"/>
</dbReference>
<feature type="binding site" evidence="11">
    <location>
        <position position="323"/>
    </location>
    <ligand>
        <name>ATP</name>
        <dbReference type="ChEBI" id="CHEBI:30616"/>
    </ligand>
</feature>
<feature type="binding site" evidence="12">
    <location>
        <position position="401"/>
    </location>
    <ligand>
        <name>Mg(2+)</name>
        <dbReference type="ChEBI" id="CHEBI:18420"/>
    </ligand>
</feature>
<feature type="binding site" evidence="13">
    <location>
        <begin position="151"/>
        <end position="154"/>
    </location>
    <ligand>
        <name>substrate</name>
    </ligand>
</feature>
<accession>A0A095C650</accession>
<dbReference type="InterPro" id="IPR004887">
    <property type="entry name" value="GSH_synth_subst-bd"/>
</dbReference>
<dbReference type="SUPFAM" id="SSF52440">
    <property type="entry name" value="PreATP-grasp domain"/>
    <property type="match status" value="1"/>
</dbReference>
<protein>
    <recommendedName>
        <fullName evidence="10">Glutathione synthetase</fullName>
        <shortName evidence="10">GSH-S</shortName>
        <ecNumber evidence="10">6.3.2.3</ecNumber>
    </recommendedName>
</protein>
<feature type="binding site" evidence="11">
    <location>
        <position position="467"/>
    </location>
    <ligand>
        <name>ATP</name>
        <dbReference type="ChEBI" id="CHEBI:30616"/>
    </ligand>
</feature>
<evidence type="ECO:0000259" key="14">
    <source>
        <dbReference type="Pfam" id="PF03199"/>
    </source>
</evidence>
<dbReference type="GO" id="GO:0005829">
    <property type="term" value="C:cytosol"/>
    <property type="evidence" value="ECO:0007669"/>
    <property type="project" value="TreeGrafter"/>
</dbReference>
<feature type="binding site" evidence="11">
    <location>
        <position position="408"/>
    </location>
    <ligand>
        <name>ATP</name>
        <dbReference type="ChEBI" id="CHEBI:30616"/>
    </ligand>
</feature>
<keyword evidence="7 10" id="KW-0547">Nucleotide-binding</keyword>
<dbReference type="NCBIfam" id="TIGR01986">
    <property type="entry name" value="glut_syn_euk"/>
    <property type="match status" value="1"/>
</dbReference>
<keyword evidence="16" id="KW-1185">Reference proteome</keyword>
<evidence type="ECO:0000256" key="1">
    <source>
        <dbReference type="ARBA" id="ARBA00004965"/>
    </source>
</evidence>
<dbReference type="OMA" id="NGLVMYP"/>
<feature type="binding site" evidence="11">
    <location>
        <begin position="397"/>
        <end position="406"/>
    </location>
    <ligand>
        <name>ATP</name>
        <dbReference type="ChEBI" id="CHEBI:30616"/>
    </ligand>
</feature>
<dbReference type="PIRSF" id="PIRSF001558">
    <property type="entry name" value="GSHase"/>
    <property type="match status" value="1"/>
</dbReference>
<dbReference type="InterPro" id="IPR014042">
    <property type="entry name" value="Glutathione_synthase_a-hlx"/>
</dbReference>
<name>A0A095C650_CRYD2</name>
<dbReference type="FunFam" id="3.40.50.1760:FF:000001">
    <property type="entry name" value="Glutathione synthetase"/>
    <property type="match status" value="1"/>
</dbReference>
<evidence type="ECO:0000313" key="16">
    <source>
        <dbReference type="Proteomes" id="UP000029445"/>
    </source>
</evidence>
<dbReference type="PANTHER" id="PTHR11130:SF0">
    <property type="entry name" value="GLUTATHIONE SYNTHETASE"/>
    <property type="match status" value="1"/>
</dbReference>
<dbReference type="InterPro" id="IPR014709">
    <property type="entry name" value="Glutathione_synthase_C_euk"/>
</dbReference>
<evidence type="ECO:0000256" key="7">
    <source>
        <dbReference type="ARBA" id="ARBA00022741"/>
    </source>
</evidence>
<dbReference type="EC" id="6.3.2.3" evidence="10"/>
<dbReference type="GeneID" id="88177276"/>
<dbReference type="EMBL" id="CP025760">
    <property type="protein sequence ID" value="KGB75169.1"/>
    <property type="molecule type" value="Genomic_DNA"/>
</dbReference>
<dbReference type="HOGENOM" id="CLU_025152_2_1_1"/>
<feature type="binding site" evidence="13">
    <location>
        <begin position="224"/>
        <end position="226"/>
    </location>
    <ligand>
        <name>substrate</name>
    </ligand>
</feature>
<dbReference type="Gene3D" id="1.10.1080.10">
    <property type="entry name" value="Glutathione Synthetase, Chain A, domain 3"/>
    <property type="match status" value="1"/>
</dbReference>
<feature type="binding site" evidence="11">
    <location>
        <position position="230"/>
    </location>
    <ligand>
        <name>substrate</name>
    </ligand>
</feature>
<gene>
    <name evidence="15" type="ORF">CNBG_1007</name>
</gene>
<dbReference type="Pfam" id="PF03199">
    <property type="entry name" value="GSH_synthase"/>
    <property type="match status" value="1"/>
</dbReference>
<comment type="pathway">
    <text evidence="1 10">Sulfur metabolism; glutathione biosynthesis; glutathione from L-cysteine and L-glutamate: step 2/2.</text>
</comment>
<dbReference type="GO" id="GO:0004363">
    <property type="term" value="F:glutathione synthase activity"/>
    <property type="evidence" value="ECO:0007669"/>
    <property type="project" value="UniProtKB-UniRule"/>
</dbReference>
<dbReference type="UniPathway" id="UPA00142">
    <property type="reaction ID" value="UER00210"/>
</dbReference>
<proteinExistence type="inferred from homology"/>
<comment type="subunit">
    <text evidence="3">Homodimer.</text>
</comment>
<evidence type="ECO:0000256" key="6">
    <source>
        <dbReference type="ARBA" id="ARBA00022723"/>
    </source>
</evidence>
<keyword evidence="6 10" id="KW-0479">Metal-binding</keyword>